<feature type="domain" description="Amino acid transporter transmembrane" evidence="10">
    <location>
        <begin position="446"/>
        <end position="527"/>
    </location>
</feature>
<reference evidence="11" key="1">
    <citation type="submission" date="2016-04" db="EMBL/GenBank/DDBJ databases">
        <authorList>
            <person name="Evans L.H."/>
            <person name="Alamgir A."/>
            <person name="Owens N."/>
            <person name="Weber N.D."/>
            <person name="Virtaneva K."/>
            <person name="Barbian K."/>
            <person name="Babar A."/>
            <person name="Rosenke K."/>
        </authorList>
    </citation>
    <scope>NUCLEOTIDE SEQUENCE [LARGE SCALE GENOMIC DNA]</scope>
    <source>
        <strain evidence="11">CBS 101.48</strain>
    </source>
</reference>
<evidence type="ECO:0000256" key="6">
    <source>
        <dbReference type="ARBA" id="ARBA00022989"/>
    </source>
</evidence>
<feature type="transmembrane region" description="Helical" evidence="9">
    <location>
        <begin position="274"/>
        <end position="294"/>
    </location>
</feature>
<dbReference type="GO" id="GO:0015179">
    <property type="term" value="F:L-amino acid transmembrane transporter activity"/>
    <property type="evidence" value="ECO:0007669"/>
    <property type="project" value="TreeGrafter"/>
</dbReference>
<keyword evidence="7 9" id="KW-0472">Membrane</keyword>
<dbReference type="GO" id="GO:0005774">
    <property type="term" value="C:vacuolar membrane"/>
    <property type="evidence" value="ECO:0007669"/>
    <property type="project" value="TreeGrafter"/>
</dbReference>
<keyword evidence="3" id="KW-0813">Transport</keyword>
<sequence>MVDHFPVDDGATIRQCIDFKTPTPMSDSSDHLMSWKYLPRSISNTSVLTSIICVVAGSGTLGIPYALSQSGPKRLDGFPEIGYATFGRPGQIIGFIFSQLLLFATPIVYFILASGNIADLLSTVGITLDFKVCAWIVSVIVGAPFVMVRNMKDASFMSLVATLASICLILVISVVSTSDFRIDQENPVHHDIAIPRQFPIAFSTFSFSYCGNVIFPQLEGCMSQPRHWSKVMLVATIIITLMYVVLGFVCYLVYGNNVLNPVFLNIPNGYARNIAMIVATIHVLLASPVYLYVFTIRIEAWLGLSASNTSSDDRAVQLHESVQTKVDHQPMTDKQTYFPTPSFPTPSETSAHLRIIDSSDEATDSDNNNDGDDEAETFSDADDRIVSCNSVKTSEPEKGYVGTAAIRVIADENDDKRNGGKNSSSNHYIVRRSVRFLEWLCNHPVLARVLLRSLEIATCALIAMLVPYFSDVMNLIGTVAAESLTFVLPCIFFIKLTWQNHSVGAKQRRALSVLLECAVCASIALFGIFCICFGIVDAIAALTRDLYKQS</sequence>
<feature type="transmembrane region" description="Helical" evidence="9">
    <location>
        <begin position="46"/>
        <end position="67"/>
    </location>
</feature>
<evidence type="ECO:0000256" key="2">
    <source>
        <dbReference type="ARBA" id="ARBA00008066"/>
    </source>
</evidence>
<feature type="region of interest" description="Disordered" evidence="8">
    <location>
        <begin position="322"/>
        <end position="351"/>
    </location>
</feature>
<evidence type="ECO:0000256" key="8">
    <source>
        <dbReference type="SAM" id="MobiDB-lite"/>
    </source>
</evidence>
<accession>A0A163IWN7</accession>
<protein>
    <recommendedName>
        <fullName evidence="10">Amino acid transporter transmembrane domain-containing protein</fullName>
    </recommendedName>
</protein>
<dbReference type="Proteomes" id="UP000078561">
    <property type="component" value="Unassembled WGS sequence"/>
</dbReference>
<dbReference type="OrthoDB" id="40134at2759"/>
<evidence type="ECO:0000313" key="12">
    <source>
        <dbReference type="Proteomes" id="UP000078561"/>
    </source>
</evidence>
<feature type="transmembrane region" description="Helical" evidence="9">
    <location>
        <begin position="475"/>
        <end position="498"/>
    </location>
</feature>
<evidence type="ECO:0000256" key="1">
    <source>
        <dbReference type="ARBA" id="ARBA00004141"/>
    </source>
</evidence>
<evidence type="ECO:0000313" key="11">
    <source>
        <dbReference type="EMBL" id="SAL95692.1"/>
    </source>
</evidence>
<evidence type="ECO:0000256" key="3">
    <source>
        <dbReference type="ARBA" id="ARBA00022448"/>
    </source>
</evidence>
<dbReference type="PANTHER" id="PTHR22950">
    <property type="entry name" value="AMINO ACID TRANSPORTER"/>
    <property type="match status" value="1"/>
</dbReference>
<organism evidence="11">
    <name type="scientific">Absidia glauca</name>
    <name type="common">Pin mould</name>
    <dbReference type="NCBI Taxonomy" id="4829"/>
    <lineage>
        <taxon>Eukaryota</taxon>
        <taxon>Fungi</taxon>
        <taxon>Fungi incertae sedis</taxon>
        <taxon>Mucoromycota</taxon>
        <taxon>Mucoromycotina</taxon>
        <taxon>Mucoromycetes</taxon>
        <taxon>Mucorales</taxon>
        <taxon>Cunninghamellaceae</taxon>
        <taxon>Absidia</taxon>
    </lineage>
</organism>
<dbReference type="OMA" id="FGENTNP"/>
<evidence type="ECO:0000256" key="9">
    <source>
        <dbReference type="SAM" id="Phobius"/>
    </source>
</evidence>
<comment type="subcellular location">
    <subcellularLocation>
        <location evidence="1">Membrane</location>
        <topology evidence="1">Multi-pass membrane protein</topology>
    </subcellularLocation>
</comment>
<evidence type="ECO:0000259" key="10">
    <source>
        <dbReference type="Pfam" id="PF01490"/>
    </source>
</evidence>
<dbReference type="EMBL" id="LT550481">
    <property type="protein sequence ID" value="SAL95692.1"/>
    <property type="molecule type" value="Genomic_DNA"/>
</dbReference>
<evidence type="ECO:0000256" key="5">
    <source>
        <dbReference type="ARBA" id="ARBA00022970"/>
    </source>
</evidence>
<gene>
    <name evidence="11" type="primary">ABSGL_01033.1 scaffold 1223</name>
</gene>
<feature type="transmembrane region" description="Helical" evidence="9">
    <location>
        <begin position="231"/>
        <end position="254"/>
    </location>
</feature>
<comment type="similarity">
    <text evidence="2">Belongs to the amino acid/polyamine transporter 2 family.</text>
</comment>
<evidence type="ECO:0000256" key="4">
    <source>
        <dbReference type="ARBA" id="ARBA00022692"/>
    </source>
</evidence>
<feature type="transmembrane region" description="Helical" evidence="9">
    <location>
        <begin position="510"/>
        <end position="536"/>
    </location>
</feature>
<dbReference type="InParanoid" id="A0A163IWN7"/>
<evidence type="ECO:0000256" key="7">
    <source>
        <dbReference type="ARBA" id="ARBA00023136"/>
    </source>
</evidence>
<feature type="transmembrane region" description="Helical" evidence="9">
    <location>
        <begin position="449"/>
        <end position="469"/>
    </location>
</feature>
<feature type="transmembrane region" description="Helical" evidence="9">
    <location>
        <begin position="124"/>
        <end position="148"/>
    </location>
</feature>
<dbReference type="STRING" id="4829.A0A163IWN7"/>
<dbReference type="InterPro" id="IPR013057">
    <property type="entry name" value="AA_transpt_TM"/>
</dbReference>
<keyword evidence="4 9" id="KW-0812">Transmembrane</keyword>
<dbReference type="Pfam" id="PF01490">
    <property type="entry name" value="Aa_trans"/>
    <property type="match status" value="2"/>
</dbReference>
<proteinExistence type="inferred from homology"/>
<feature type="domain" description="Amino acid transporter transmembrane" evidence="10">
    <location>
        <begin position="73"/>
        <end position="305"/>
    </location>
</feature>
<name>A0A163IWN7_ABSGL</name>
<keyword evidence="12" id="KW-1185">Reference proteome</keyword>
<keyword evidence="6 9" id="KW-1133">Transmembrane helix</keyword>
<feature type="region of interest" description="Disordered" evidence="8">
    <location>
        <begin position="360"/>
        <end position="379"/>
    </location>
</feature>
<keyword evidence="5" id="KW-0029">Amino-acid transport</keyword>
<feature type="transmembrane region" description="Helical" evidence="9">
    <location>
        <begin position="154"/>
        <end position="175"/>
    </location>
</feature>
<feature type="transmembrane region" description="Helical" evidence="9">
    <location>
        <begin position="92"/>
        <end position="112"/>
    </location>
</feature>
<dbReference type="PANTHER" id="PTHR22950:SF692">
    <property type="entry name" value="TRANSMEMBRANE AMINO ACID TRANSPORTER FAMILY PROTEIN"/>
    <property type="match status" value="1"/>
</dbReference>
<dbReference type="AlphaFoldDB" id="A0A163IWN7"/>